<protein>
    <submittedName>
        <fullName evidence="4">Heat induced stress protein YflT</fullName>
    </submittedName>
</protein>
<accession>A0A1G8V766</accession>
<dbReference type="EMBL" id="FNFI01000001">
    <property type="protein sequence ID" value="SDJ61010.1"/>
    <property type="molecule type" value="Genomic_DNA"/>
</dbReference>
<evidence type="ECO:0000313" key="6">
    <source>
        <dbReference type="Proteomes" id="UP001519348"/>
    </source>
</evidence>
<organism evidence="4 5">
    <name type="scientific">Jeotgalicoccus aerolatus</name>
    <dbReference type="NCBI Taxonomy" id="709510"/>
    <lineage>
        <taxon>Bacteria</taxon>
        <taxon>Bacillati</taxon>
        <taxon>Bacillota</taxon>
        <taxon>Bacilli</taxon>
        <taxon>Bacillales</taxon>
        <taxon>Staphylococcaceae</taxon>
        <taxon>Jeotgalicoccus</taxon>
    </lineage>
</organism>
<dbReference type="EMBL" id="JAGGKN010000002">
    <property type="protein sequence ID" value="MBP1951855.1"/>
    <property type="molecule type" value="Genomic_DNA"/>
</dbReference>
<evidence type="ECO:0000313" key="5">
    <source>
        <dbReference type="Proteomes" id="UP000242700"/>
    </source>
</evidence>
<sequence>MAPFFKVYHNDDRIQEDIAILKSNQVEKENIYVLSHDDDRTDRIASNADANTIGAAEQGLADAVKTTFEKQGDELRNKFENIGFSKEEATEYEAELDKGGVFLIVTDANGVDLDAALS</sequence>
<proteinExistence type="inferred from homology"/>
<dbReference type="Proteomes" id="UP000242700">
    <property type="component" value="Unassembled WGS sequence"/>
</dbReference>
<gene>
    <name evidence="3" type="ORF">J2Z27_000890</name>
    <name evidence="4" type="ORF">SAMN05216187_101214</name>
</gene>
<dbReference type="RefSeq" id="WP_092594795.1">
    <property type="nucleotide sequence ID" value="NZ_BMCN01000001.1"/>
</dbReference>
<evidence type="ECO:0000313" key="4">
    <source>
        <dbReference type="EMBL" id="SDJ61010.1"/>
    </source>
</evidence>
<dbReference type="Pfam" id="PF11181">
    <property type="entry name" value="YflT"/>
    <property type="match status" value="1"/>
</dbReference>
<dbReference type="STRING" id="586411.SAMN05216187_101214"/>
<keyword evidence="6" id="KW-1185">Reference proteome</keyword>
<reference evidence="3 6" key="3">
    <citation type="submission" date="2021-03" db="EMBL/GenBank/DDBJ databases">
        <title>Genomic Encyclopedia of Type Strains, Phase IV (KMG-IV): sequencing the most valuable type-strain genomes for metagenomic binning, comparative biology and taxonomic classification.</title>
        <authorList>
            <person name="Goeker M."/>
        </authorList>
    </citation>
    <scope>NUCLEOTIDE SEQUENCE [LARGE SCALE GENOMIC DNA]</scope>
    <source>
        <strain evidence="3 6">DSM 22420</strain>
    </source>
</reference>
<evidence type="ECO:0000313" key="3">
    <source>
        <dbReference type="EMBL" id="MBP1951855.1"/>
    </source>
</evidence>
<evidence type="ECO:0000256" key="1">
    <source>
        <dbReference type="ARBA" id="ARBA00008128"/>
    </source>
</evidence>
<comment type="similarity">
    <text evidence="1">Belongs to the UPF0355 family.</text>
</comment>
<reference evidence="4" key="2">
    <citation type="submission" date="2016-10" db="EMBL/GenBank/DDBJ databases">
        <authorList>
            <person name="de Groot N.N."/>
        </authorList>
    </citation>
    <scope>NUCLEOTIDE SEQUENCE [LARGE SCALE GENOMIC DNA]</scope>
    <source>
        <strain evidence="4">CGMCC 1.8911</strain>
    </source>
</reference>
<evidence type="ECO:0000259" key="2">
    <source>
        <dbReference type="Pfam" id="PF11181"/>
    </source>
</evidence>
<dbReference type="InterPro" id="IPR025889">
    <property type="entry name" value="GSP17M-like_dom"/>
</dbReference>
<reference evidence="5" key="1">
    <citation type="submission" date="2016-10" db="EMBL/GenBank/DDBJ databases">
        <authorList>
            <person name="Varghese N."/>
            <person name="Submissions S."/>
        </authorList>
    </citation>
    <scope>NUCLEOTIDE SEQUENCE [LARGE SCALE GENOMIC DNA]</scope>
    <source>
        <strain evidence="5">CGMCC 1.8911</strain>
    </source>
</reference>
<name>A0A1G8V766_9STAP</name>
<dbReference type="Proteomes" id="UP001519348">
    <property type="component" value="Unassembled WGS sequence"/>
</dbReference>
<dbReference type="OrthoDB" id="2353304at2"/>
<dbReference type="AlphaFoldDB" id="A0A1G8V766"/>
<feature type="domain" description="General stress protein 17M-like" evidence="2">
    <location>
        <begin position="4"/>
        <end position="99"/>
    </location>
</feature>